<evidence type="ECO:0000313" key="3">
    <source>
        <dbReference type="Proteomes" id="UP001596039"/>
    </source>
</evidence>
<comment type="caution">
    <text evidence="2">The sequence shown here is derived from an EMBL/GenBank/DDBJ whole genome shotgun (WGS) entry which is preliminary data.</text>
</comment>
<name>A0ABW0NQN1_9MICO</name>
<evidence type="ECO:0008006" key="4">
    <source>
        <dbReference type="Google" id="ProtNLM"/>
    </source>
</evidence>
<proteinExistence type="predicted"/>
<reference evidence="3" key="1">
    <citation type="journal article" date="2019" name="Int. J. Syst. Evol. Microbiol.">
        <title>The Global Catalogue of Microorganisms (GCM) 10K type strain sequencing project: providing services to taxonomists for standard genome sequencing and annotation.</title>
        <authorList>
            <consortium name="The Broad Institute Genomics Platform"/>
            <consortium name="The Broad Institute Genome Sequencing Center for Infectious Disease"/>
            <person name="Wu L."/>
            <person name="Ma J."/>
        </authorList>
    </citation>
    <scope>NUCLEOTIDE SEQUENCE [LARGE SCALE GENOMIC DNA]</scope>
    <source>
        <strain evidence="3">CGMCC 4.6997</strain>
    </source>
</reference>
<feature type="region of interest" description="Disordered" evidence="1">
    <location>
        <begin position="1"/>
        <end position="102"/>
    </location>
</feature>
<dbReference type="Proteomes" id="UP001596039">
    <property type="component" value="Unassembled WGS sequence"/>
</dbReference>
<dbReference type="EMBL" id="JBHSMG010000002">
    <property type="protein sequence ID" value="MFC5502679.1"/>
    <property type="molecule type" value="Genomic_DNA"/>
</dbReference>
<organism evidence="2 3">
    <name type="scientific">Lysinimonas soli</name>
    <dbReference type="NCBI Taxonomy" id="1074233"/>
    <lineage>
        <taxon>Bacteria</taxon>
        <taxon>Bacillati</taxon>
        <taxon>Actinomycetota</taxon>
        <taxon>Actinomycetes</taxon>
        <taxon>Micrococcales</taxon>
        <taxon>Microbacteriaceae</taxon>
        <taxon>Lysinimonas</taxon>
    </lineage>
</organism>
<evidence type="ECO:0000313" key="2">
    <source>
        <dbReference type="EMBL" id="MFC5502679.1"/>
    </source>
</evidence>
<protein>
    <recommendedName>
        <fullName evidence="4">Rho termination factor N-terminal domain-containing protein</fullName>
    </recommendedName>
</protein>
<gene>
    <name evidence="2" type="ORF">ACFPJ4_10565</name>
</gene>
<dbReference type="RefSeq" id="WP_386740368.1">
    <property type="nucleotide sequence ID" value="NZ_JBHSMG010000002.1"/>
</dbReference>
<keyword evidence="3" id="KW-1185">Reference proteome</keyword>
<feature type="compositionally biased region" description="Basic and acidic residues" evidence="1">
    <location>
        <begin position="43"/>
        <end position="102"/>
    </location>
</feature>
<accession>A0ABW0NQN1</accession>
<sequence length="160" mass="17079">MASTKRSKKADPVAVPKLSKKKRAKAEAELAAAAKKAKKAAAKAKEQAKKEAAKAKELAKKAATKAKERAKKDAAKAEDAAKKDATKAKEAAKKTISKAKDRAKTVAEAVAGEPASNVDSAPAPTEETYATLRARARELRIPNYSRMSKVELQRRIADRG</sequence>
<dbReference type="Gene3D" id="1.10.287.700">
    <property type="entry name" value="Helix hairpin bin"/>
    <property type="match status" value="1"/>
</dbReference>
<evidence type="ECO:0000256" key="1">
    <source>
        <dbReference type="SAM" id="MobiDB-lite"/>
    </source>
</evidence>